<evidence type="ECO:0000313" key="1">
    <source>
        <dbReference type="EMBL" id="GLK00531.1"/>
    </source>
</evidence>
<reference evidence="1" key="1">
    <citation type="journal article" date="2014" name="Int. J. Syst. Evol. Microbiol.">
        <title>Complete genome sequence of Corynebacterium casei LMG S-19264T (=DSM 44701T), isolated from a smear-ripened cheese.</title>
        <authorList>
            <consortium name="US DOE Joint Genome Institute (JGI-PGF)"/>
            <person name="Walter F."/>
            <person name="Albersmeier A."/>
            <person name="Kalinowski J."/>
            <person name="Ruckert C."/>
        </authorList>
    </citation>
    <scope>NUCLEOTIDE SEQUENCE</scope>
    <source>
        <strain evidence="1">VKM Ac-1958</strain>
    </source>
</reference>
<reference evidence="1" key="2">
    <citation type="submission" date="2023-01" db="EMBL/GenBank/DDBJ databases">
        <authorList>
            <person name="Sun Q."/>
            <person name="Evtushenko L."/>
        </authorList>
    </citation>
    <scope>NUCLEOTIDE SEQUENCE</scope>
    <source>
        <strain evidence="1">VKM Ac-1958</strain>
    </source>
</reference>
<dbReference type="EMBL" id="BSET01000001">
    <property type="protein sequence ID" value="GLK00531.1"/>
    <property type="molecule type" value="Genomic_DNA"/>
</dbReference>
<protein>
    <submittedName>
        <fullName evidence="1">Uncharacterized protein</fullName>
    </submittedName>
</protein>
<accession>A0A9W6M7U0</accession>
<sequence>MCFGIVRESPDMSEITTTSPAVEELAAVVARLGELTAQITEAELGAQVEDEQIADVLYAAARLFSAKTDRVGKMAWPVRADALNATETVVLVTALLDAADVNLFDMAIWYRRAE</sequence>
<name>A0A9W6M7U0_9MICO</name>
<dbReference type="Proteomes" id="UP001142325">
    <property type="component" value="Unassembled WGS sequence"/>
</dbReference>
<gene>
    <name evidence="1" type="ORF">GCM10017596_02460</name>
</gene>
<keyword evidence="2" id="KW-1185">Reference proteome</keyword>
<evidence type="ECO:0000313" key="2">
    <source>
        <dbReference type="Proteomes" id="UP001142325"/>
    </source>
</evidence>
<proteinExistence type="predicted"/>
<dbReference type="AlphaFoldDB" id="A0A9W6M7U0"/>
<organism evidence="1 2">
    <name type="scientific">Microbacterium keratanolyticum</name>
    <dbReference type="NCBI Taxonomy" id="67574"/>
    <lineage>
        <taxon>Bacteria</taxon>
        <taxon>Bacillati</taxon>
        <taxon>Actinomycetota</taxon>
        <taxon>Actinomycetes</taxon>
        <taxon>Micrococcales</taxon>
        <taxon>Microbacteriaceae</taxon>
        <taxon>Microbacterium</taxon>
    </lineage>
</organism>
<comment type="caution">
    <text evidence="1">The sequence shown here is derived from an EMBL/GenBank/DDBJ whole genome shotgun (WGS) entry which is preliminary data.</text>
</comment>